<evidence type="ECO:0000256" key="7">
    <source>
        <dbReference type="ARBA" id="ARBA00023180"/>
    </source>
</evidence>
<evidence type="ECO:0000256" key="3">
    <source>
        <dbReference type="ARBA" id="ARBA00012780"/>
    </source>
</evidence>
<dbReference type="Proteomes" id="UP000794436">
    <property type="component" value="Unassembled WGS sequence"/>
</dbReference>
<keyword evidence="4" id="KW-1003">Cell membrane</keyword>
<reference evidence="17" key="1">
    <citation type="submission" date="2019-03" db="EMBL/GenBank/DDBJ databases">
        <title>Long read genome sequence of the mycoparasitic Pythium oligandrum ATCC 38472 isolated from sugarbeet rhizosphere.</title>
        <authorList>
            <person name="Gaulin E."/>
        </authorList>
    </citation>
    <scope>NUCLEOTIDE SEQUENCE</scope>
    <source>
        <strain evidence="17">ATCC 38472_TT</strain>
    </source>
</reference>
<evidence type="ECO:0000256" key="15">
    <source>
        <dbReference type="SAM" id="Phobius"/>
    </source>
</evidence>
<keyword evidence="9" id="KW-0961">Cell wall biogenesis/degradation</keyword>
<feature type="region of interest" description="Disordered" evidence="14">
    <location>
        <begin position="409"/>
        <end position="481"/>
    </location>
</feature>
<comment type="function">
    <text evidence="11">Glucanases play a role in cell expansion during growth, in cell-cell fusion during mating, and in spore release during sporulation. This enzyme may be involved in beta-glucan degradation. Active on laminarin and lichenan.</text>
</comment>
<keyword evidence="18" id="KW-1185">Reference proteome</keyword>
<feature type="region of interest" description="Disordered" evidence="14">
    <location>
        <begin position="524"/>
        <end position="545"/>
    </location>
</feature>
<evidence type="ECO:0000256" key="1">
    <source>
        <dbReference type="ARBA" id="ARBA00000382"/>
    </source>
</evidence>
<comment type="subcellular location">
    <subcellularLocation>
        <location evidence="2">Cell membrane</location>
    </subcellularLocation>
</comment>
<accession>A0A8K1CEF5</accession>
<evidence type="ECO:0000256" key="11">
    <source>
        <dbReference type="ARBA" id="ARBA00037649"/>
    </source>
</evidence>
<evidence type="ECO:0000256" key="16">
    <source>
        <dbReference type="SAM" id="SignalP"/>
    </source>
</evidence>
<keyword evidence="15" id="KW-0812">Transmembrane</keyword>
<evidence type="ECO:0000256" key="9">
    <source>
        <dbReference type="ARBA" id="ARBA00023316"/>
    </source>
</evidence>
<keyword evidence="5" id="KW-0378">Hydrolase</keyword>
<protein>
    <recommendedName>
        <fullName evidence="3">glucan endo-1,3-beta-D-glucosidase</fullName>
        <ecNumber evidence="3">3.2.1.39</ecNumber>
    </recommendedName>
    <alternativeName>
        <fullName evidence="13">Endo-1,3-beta-glucanase btgC</fullName>
    </alternativeName>
    <alternativeName>
        <fullName evidence="12">Laminarinase btgC</fullName>
    </alternativeName>
</protein>
<organism evidence="17 18">
    <name type="scientific">Pythium oligandrum</name>
    <name type="common">Mycoparasitic fungus</name>
    <dbReference type="NCBI Taxonomy" id="41045"/>
    <lineage>
        <taxon>Eukaryota</taxon>
        <taxon>Sar</taxon>
        <taxon>Stramenopiles</taxon>
        <taxon>Oomycota</taxon>
        <taxon>Peronosporomycetes</taxon>
        <taxon>Pythiales</taxon>
        <taxon>Pythiaceae</taxon>
        <taxon>Pythium</taxon>
    </lineage>
</organism>
<feature type="compositionally biased region" description="Polar residues" evidence="14">
    <location>
        <begin position="412"/>
        <end position="421"/>
    </location>
</feature>
<dbReference type="InterPro" id="IPR050732">
    <property type="entry name" value="Beta-glucan_modifiers"/>
</dbReference>
<name>A0A8K1CEF5_PYTOL</name>
<dbReference type="GO" id="GO:0042973">
    <property type="term" value="F:glucan endo-1,3-beta-D-glucosidase activity"/>
    <property type="evidence" value="ECO:0007669"/>
    <property type="project" value="UniProtKB-EC"/>
</dbReference>
<sequence>MRFAGVLSSVLALTAQVVTAALPAGVCYSPFHSQDYYMQPSKIQSLLTRDLKEIAQSFSYVRTYHSQFYGTNIIDAVQEAGLKVAIGIQMLSPSGEPYAYLDRDIAAAIEAAKTAPESVIAIYAGNENLINGDWGHTSADTIIDVINRVKSELRGTKGANVPVGTVQRLNEWLSAPDAARLAAACDVIGANIYPFFTKGGEKDMKGTLNTQWKQFTSKYGNKARLTETGWPTAGSPSAQGNKPSVSNAQDYFNSFIEWTAEAATQAPFYFMMYDVSDAPGDDFEQHFGLAQDLGNLKIKVASTLSNIVSDLRDTFSILSSNDVPTETVVATDAPAPSTETPAPSSETPVPTSVTPAVASSAGSADTAVIIEPKPVAGSSSSGSSSGEDILTFDGKTFNTIEEMEEYIRRKYSSSSEGSTANAGSASESEDVSVGDSDDVGMAPAPTKKKVVITPAPAPVTTAPAGSGSVAEQEAAAREASSRVARDVSGKTDGAFYTMTAFMGFAGCAAMAIIAVYVKRRKAEGAEEEETQTVATSIDPRGSTPSVYDDPLGTRFSSIVMITPNGDGVCVL</sequence>
<feature type="region of interest" description="Disordered" evidence="14">
    <location>
        <begin position="332"/>
        <end position="364"/>
    </location>
</feature>
<dbReference type="GO" id="GO:0000272">
    <property type="term" value="P:polysaccharide catabolic process"/>
    <property type="evidence" value="ECO:0007669"/>
    <property type="project" value="UniProtKB-KW"/>
</dbReference>
<feature type="compositionally biased region" description="Acidic residues" evidence="14">
    <location>
        <begin position="427"/>
        <end position="438"/>
    </location>
</feature>
<dbReference type="InterPro" id="IPR017853">
    <property type="entry name" value="GH"/>
</dbReference>
<evidence type="ECO:0000313" key="17">
    <source>
        <dbReference type="EMBL" id="TMW61295.1"/>
    </source>
</evidence>
<evidence type="ECO:0000256" key="2">
    <source>
        <dbReference type="ARBA" id="ARBA00004236"/>
    </source>
</evidence>
<keyword evidence="15" id="KW-1133">Transmembrane helix</keyword>
<keyword evidence="8" id="KW-0119">Carbohydrate metabolism</keyword>
<dbReference type="PANTHER" id="PTHR16631">
    <property type="entry name" value="GLUCAN 1,3-BETA-GLUCOSIDASE"/>
    <property type="match status" value="1"/>
</dbReference>
<evidence type="ECO:0000256" key="10">
    <source>
        <dbReference type="ARBA" id="ARBA00023326"/>
    </source>
</evidence>
<evidence type="ECO:0000256" key="4">
    <source>
        <dbReference type="ARBA" id="ARBA00022475"/>
    </source>
</evidence>
<evidence type="ECO:0000256" key="8">
    <source>
        <dbReference type="ARBA" id="ARBA00023277"/>
    </source>
</evidence>
<evidence type="ECO:0000256" key="6">
    <source>
        <dbReference type="ARBA" id="ARBA00023136"/>
    </source>
</evidence>
<dbReference type="OrthoDB" id="77201at2759"/>
<dbReference type="SUPFAM" id="SSF51445">
    <property type="entry name" value="(Trans)glycosidases"/>
    <property type="match status" value="1"/>
</dbReference>
<feature type="compositionally biased region" description="Low complexity" evidence="14">
    <location>
        <begin position="333"/>
        <end position="364"/>
    </location>
</feature>
<keyword evidence="16" id="KW-0732">Signal</keyword>
<gene>
    <name evidence="17" type="ORF">Poli38472_013758</name>
</gene>
<dbReference type="AlphaFoldDB" id="A0A8K1CEF5"/>
<keyword evidence="7" id="KW-0325">Glycoprotein</keyword>
<keyword evidence="10" id="KW-0624">Polysaccharide degradation</keyword>
<evidence type="ECO:0000313" key="18">
    <source>
        <dbReference type="Proteomes" id="UP000794436"/>
    </source>
</evidence>
<evidence type="ECO:0000256" key="13">
    <source>
        <dbReference type="ARBA" id="ARBA00043078"/>
    </source>
</evidence>
<dbReference type="GO" id="GO:0005886">
    <property type="term" value="C:plasma membrane"/>
    <property type="evidence" value="ECO:0007669"/>
    <property type="project" value="UniProtKB-SubCell"/>
</dbReference>
<evidence type="ECO:0000256" key="14">
    <source>
        <dbReference type="SAM" id="MobiDB-lite"/>
    </source>
</evidence>
<proteinExistence type="predicted"/>
<dbReference type="GO" id="GO:0071555">
    <property type="term" value="P:cell wall organization"/>
    <property type="evidence" value="ECO:0007669"/>
    <property type="project" value="UniProtKB-KW"/>
</dbReference>
<feature type="chain" id="PRO_5035454757" description="glucan endo-1,3-beta-D-glucosidase" evidence="16">
    <location>
        <begin position="21"/>
        <end position="571"/>
    </location>
</feature>
<evidence type="ECO:0000256" key="5">
    <source>
        <dbReference type="ARBA" id="ARBA00022801"/>
    </source>
</evidence>
<feature type="signal peptide" evidence="16">
    <location>
        <begin position="1"/>
        <end position="20"/>
    </location>
</feature>
<feature type="compositionally biased region" description="Low complexity" evidence="14">
    <location>
        <begin position="451"/>
        <end position="473"/>
    </location>
</feature>
<dbReference type="EC" id="3.2.1.39" evidence="3"/>
<feature type="transmembrane region" description="Helical" evidence="15">
    <location>
        <begin position="494"/>
        <end position="517"/>
    </location>
</feature>
<evidence type="ECO:0000256" key="12">
    <source>
        <dbReference type="ARBA" id="ARBA00042373"/>
    </source>
</evidence>
<dbReference type="Gene3D" id="3.20.20.80">
    <property type="entry name" value="Glycosidases"/>
    <property type="match status" value="1"/>
</dbReference>
<dbReference type="PANTHER" id="PTHR16631:SF17">
    <property type="entry name" value="GLUCAN ENDO-1,3-BETA-GLUCOSIDASE BTGC"/>
    <property type="match status" value="1"/>
</dbReference>
<comment type="catalytic activity">
    <reaction evidence="1">
        <text>Hydrolysis of (1-&gt;3)-beta-D-glucosidic linkages in (1-&gt;3)-beta-D-glucans.</text>
        <dbReference type="EC" id="3.2.1.39"/>
    </reaction>
</comment>
<comment type="caution">
    <text evidence="17">The sequence shown here is derived from an EMBL/GenBank/DDBJ whole genome shotgun (WGS) entry which is preliminary data.</text>
</comment>
<dbReference type="EMBL" id="SPLM01000077">
    <property type="protein sequence ID" value="TMW61295.1"/>
    <property type="molecule type" value="Genomic_DNA"/>
</dbReference>
<keyword evidence="6 15" id="KW-0472">Membrane</keyword>